<dbReference type="PANTHER" id="PTHR10458:SF22">
    <property type="entry name" value="PEPTIDE DEFORMYLASE"/>
    <property type="match status" value="1"/>
</dbReference>
<evidence type="ECO:0000313" key="7">
    <source>
        <dbReference type="EMBL" id="HEB95408.1"/>
    </source>
</evidence>
<name>A0A831RIT3_9GAMM</name>
<dbReference type="InterPro" id="IPR023635">
    <property type="entry name" value="Peptide_deformylase"/>
</dbReference>
<reference evidence="7" key="1">
    <citation type="journal article" date="2020" name="mSystems">
        <title>Genome- and Community-Level Interaction Insights into Carbon Utilization and Element Cycling Functions of Hydrothermarchaeota in Hydrothermal Sediment.</title>
        <authorList>
            <person name="Zhou Z."/>
            <person name="Liu Y."/>
            <person name="Xu W."/>
            <person name="Pan J."/>
            <person name="Luo Z.H."/>
            <person name="Li M."/>
        </authorList>
    </citation>
    <scope>NUCLEOTIDE SEQUENCE [LARGE SCALE GENOMIC DNA]</scope>
    <source>
        <strain evidence="7">HyVt-443</strain>
    </source>
</reference>
<dbReference type="GO" id="GO:0042586">
    <property type="term" value="F:peptide deformylase activity"/>
    <property type="evidence" value="ECO:0007669"/>
    <property type="project" value="UniProtKB-UniRule"/>
</dbReference>
<sequence length="176" mass="20141">MAILDILHFPDPRLRNRAAPVERVDDSVRRLVQDMFETMYQAPGIGLAAVQVNDPRRVVVIDISDQRDQPLCLINPEILERDGVEEMDEGCLSVPGVYEKVQRADRVRVRALNQQGEPFELEAEGLLAVCIQHEVDHLDGKLFVDYLSNLKRQRIRRKLEKEQRQKAAPAPGRKVI</sequence>
<evidence type="ECO:0000256" key="5">
    <source>
        <dbReference type="ARBA" id="ARBA00023004"/>
    </source>
</evidence>
<accession>A0A831RIT3</accession>
<evidence type="ECO:0000256" key="1">
    <source>
        <dbReference type="ARBA" id="ARBA00010759"/>
    </source>
</evidence>
<comment type="similarity">
    <text evidence="1 6">Belongs to the polypeptide deformylase family.</text>
</comment>
<dbReference type="NCBIfam" id="TIGR00079">
    <property type="entry name" value="pept_deformyl"/>
    <property type="match status" value="1"/>
</dbReference>
<dbReference type="EC" id="3.5.1.88" evidence="6"/>
<dbReference type="Proteomes" id="UP000886251">
    <property type="component" value="Unassembled WGS sequence"/>
</dbReference>
<evidence type="ECO:0000256" key="4">
    <source>
        <dbReference type="ARBA" id="ARBA00022917"/>
    </source>
</evidence>
<comment type="caution">
    <text evidence="7">The sequence shown here is derived from an EMBL/GenBank/DDBJ whole genome shotgun (WGS) entry which is preliminary data.</text>
</comment>
<comment type="catalytic activity">
    <reaction evidence="6">
        <text>N-terminal N-formyl-L-methionyl-[peptide] + H2O = N-terminal L-methionyl-[peptide] + formate</text>
        <dbReference type="Rhea" id="RHEA:24420"/>
        <dbReference type="Rhea" id="RHEA-COMP:10639"/>
        <dbReference type="Rhea" id="RHEA-COMP:10640"/>
        <dbReference type="ChEBI" id="CHEBI:15377"/>
        <dbReference type="ChEBI" id="CHEBI:15740"/>
        <dbReference type="ChEBI" id="CHEBI:49298"/>
        <dbReference type="ChEBI" id="CHEBI:64731"/>
        <dbReference type="EC" id="3.5.1.88"/>
    </reaction>
</comment>
<protein>
    <recommendedName>
        <fullName evidence="6">Peptide deformylase</fullName>
        <shortName evidence="6">PDF</shortName>
        <ecNumber evidence="6">3.5.1.88</ecNumber>
    </recommendedName>
    <alternativeName>
        <fullName evidence="6">Polypeptide deformylase</fullName>
    </alternativeName>
</protein>
<proteinExistence type="inferred from homology"/>
<dbReference type="SUPFAM" id="SSF56420">
    <property type="entry name" value="Peptide deformylase"/>
    <property type="match status" value="1"/>
</dbReference>
<feature type="binding site" evidence="6">
    <location>
        <position position="133"/>
    </location>
    <ligand>
        <name>Fe cation</name>
        <dbReference type="ChEBI" id="CHEBI:24875"/>
    </ligand>
</feature>
<keyword evidence="5 6" id="KW-0408">Iron</keyword>
<feature type="binding site" evidence="6">
    <location>
        <position position="91"/>
    </location>
    <ligand>
        <name>Fe cation</name>
        <dbReference type="ChEBI" id="CHEBI:24875"/>
    </ligand>
</feature>
<dbReference type="AlphaFoldDB" id="A0A831RIT3"/>
<dbReference type="EMBL" id="DRKP01000041">
    <property type="protein sequence ID" value="HEB95408.1"/>
    <property type="molecule type" value="Genomic_DNA"/>
</dbReference>
<keyword evidence="2 6" id="KW-0479">Metal-binding</keyword>
<gene>
    <name evidence="6" type="primary">def</name>
    <name evidence="7" type="ORF">ENI96_03115</name>
</gene>
<feature type="binding site" evidence="6">
    <location>
        <position position="137"/>
    </location>
    <ligand>
        <name>Fe cation</name>
        <dbReference type="ChEBI" id="CHEBI:24875"/>
    </ligand>
</feature>
<dbReference type="FunFam" id="3.90.45.10:FF:000001">
    <property type="entry name" value="Peptide deformylase"/>
    <property type="match status" value="1"/>
</dbReference>
<dbReference type="GO" id="GO:0046872">
    <property type="term" value="F:metal ion binding"/>
    <property type="evidence" value="ECO:0007669"/>
    <property type="project" value="UniProtKB-KW"/>
</dbReference>
<dbReference type="GO" id="GO:0006412">
    <property type="term" value="P:translation"/>
    <property type="evidence" value="ECO:0007669"/>
    <property type="project" value="UniProtKB-UniRule"/>
</dbReference>
<dbReference type="NCBIfam" id="NF001159">
    <property type="entry name" value="PRK00150.1-3"/>
    <property type="match status" value="1"/>
</dbReference>
<dbReference type="Gene3D" id="3.90.45.10">
    <property type="entry name" value="Peptide deformylase"/>
    <property type="match status" value="1"/>
</dbReference>
<dbReference type="CDD" id="cd00487">
    <property type="entry name" value="Pep_deformylase"/>
    <property type="match status" value="1"/>
</dbReference>
<dbReference type="PIRSF" id="PIRSF004749">
    <property type="entry name" value="Pep_def"/>
    <property type="match status" value="1"/>
</dbReference>
<feature type="active site" evidence="6">
    <location>
        <position position="134"/>
    </location>
</feature>
<dbReference type="PRINTS" id="PR01576">
    <property type="entry name" value="PDEFORMYLASE"/>
</dbReference>
<keyword evidence="3 6" id="KW-0378">Hydrolase</keyword>
<comment type="cofactor">
    <cofactor evidence="6">
        <name>Fe(2+)</name>
        <dbReference type="ChEBI" id="CHEBI:29033"/>
    </cofactor>
    <text evidence="6">Binds 1 Fe(2+) ion.</text>
</comment>
<dbReference type="PANTHER" id="PTHR10458">
    <property type="entry name" value="PEPTIDE DEFORMYLASE"/>
    <property type="match status" value="1"/>
</dbReference>
<evidence type="ECO:0000256" key="3">
    <source>
        <dbReference type="ARBA" id="ARBA00022801"/>
    </source>
</evidence>
<evidence type="ECO:0000256" key="6">
    <source>
        <dbReference type="HAMAP-Rule" id="MF_00163"/>
    </source>
</evidence>
<evidence type="ECO:0000256" key="2">
    <source>
        <dbReference type="ARBA" id="ARBA00022723"/>
    </source>
</evidence>
<dbReference type="InterPro" id="IPR036821">
    <property type="entry name" value="Peptide_deformylase_sf"/>
</dbReference>
<dbReference type="HAMAP" id="MF_00163">
    <property type="entry name" value="Pep_deformylase"/>
    <property type="match status" value="1"/>
</dbReference>
<comment type="function">
    <text evidence="6">Removes the formyl group from the N-terminal Met of newly synthesized proteins. Requires at least a dipeptide for an efficient rate of reaction. N-terminal L-methionine is a prerequisite for activity but the enzyme has broad specificity at other positions.</text>
</comment>
<organism evidence="7">
    <name type="scientific">Sedimenticola thiotaurini</name>
    <dbReference type="NCBI Taxonomy" id="1543721"/>
    <lineage>
        <taxon>Bacteria</taxon>
        <taxon>Pseudomonadati</taxon>
        <taxon>Pseudomonadota</taxon>
        <taxon>Gammaproteobacteria</taxon>
        <taxon>Chromatiales</taxon>
        <taxon>Sedimenticolaceae</taxon>
        <taxon>Sedimenticola</taxon>
    </lineage>
</organism>
<keyword evidence="4 6" id="KW-0648">Protein biosynthesis</keyword>
<dbReference type="Pfam" id="PF01327">
    <property type="entry name" value="Pep_deformylase"/>
    <property type="match status" value="1"/>
</dbReference>